<dbReference type="InterPro" id="IPR008545">
    <property type="entry name" value="Web"/>
</dbReference>
<dbReference type="Pfam" id="PF05701">
    <property type="entry name" value="WEMBL"/>
    <property type="match status" value="1"/>
</dbReference>
<proteinExistence type="inferred from homology"/>
<dbReference type="EnsemblPlants" id="Kaladp0051s0027.1.v1.1">
    <property type="protein sequence ID" value="Kaladp0051s0027.1.v1.1"/>
    <property type="gene ID" value="Kaladp0051s0027.v1.1"/>
</dbReference>
<comment type="similarity">
    <text evidence="1">Belongs to the WEB family.</text>
</comment>
<dbReference type="AlphaFoldDB" id="A0A7N0ZYZ5"/>
<sequence length="611" mass="67989">MDSAKVEAGEIDTSAPIQSVKHAVSLFGAVAFSRKRPPSKFVEPHSTEQNIVAKETQLHLSEKEVMKLKERLQNADSVKSEALEKLEGANKVVEHLQGKLLIARESKDAAVMEAEMSNIKLKQLESENGQAPVSAWKEELRSFRDQYLTAILELNGVKQELTKIRQDYDSSLEFNVNLLKQASDADTKAQESLGISSELSDQIMALKESIMQERLASEKAQHDRARLFAEKDVQREPYKAKIYASKRQLQDLRKELRPESIRCIKLQHESQVTEIESLQKELDNAKVADLDSLRVVTLELGNVKEFHQEVSKKENTLRLLIESLTLELGNVKNEVVILTVKEAELESLAANLLIKLQKGKSEVEACAAEELKVTRSCDELISTLTQLSNESGSARQEVEDANVQIEGLKKEAEANRSLNDKAMLELRGLLREAELAKSAEADALDQLKLLSERTESARSSLSSSGAKLRLSKEEFGSLKRKVMESNTLTGIKIAAAMAQVDAIKASENEALNKLHSAQKEMEGLKLATADAAKSAAMSEAAKRALEGDIHRLREVELKKVGDEWSTGYHAIHNKSIPLEKMLGETWRSQDGGANLSKRTVLPSLSRIFRRK</sequence>
<dbReference type="GO" id="GO:0009903">
    <property type="term" value="P:chloroplast avoidance movement"/>
    <property type="evidence" value="ECO:0007669"/>
    <property type="project" value="TreeGrafter"/>
</dbReference>
<name>A0A7N0ZYZ5_KALFE</name>
<feature type="coiled-coil region" evidence="3">
    <location>
        <begin position="384"/>
        <end position="418"/>
    </location>
</feature>
<evidence type="ECO:0000313" key="5">
    <source>
        <dbReference type="Proteomes" id="UP000594263"/>
    </source>
</evidence>
<feature type="coiled-coil region" evidence="3">
    <location>
        <begin position="51"/>
        <end position="127"/>
    </location>
</feature>
<keyword evidence="2 3" id="KW-0175">Coiled coil</keyword>
<organism evidence="4 5">
    <name type="scientific">Kalanchoe fedtschenkoi</name>
    <name type="common">Lavender scallops</name>
    <name type="synonym">South American air plant</name>
    <dbReference type="NCBI Taxonomy" id="63787"/>
    <lineage>
        <taxon>Eukaryota</taxon>
        <taxon>Viridiplantae</taxon>
        <taxon>Streptophyta</taxon>
        <taxon>Embryophyta</taxon>
        <taxon>Tracheophyta</taxon>
        <taxon>Spermatophyta</taxon>
        <taxon>Magnoliopsida</taxon>
        <taxon>eudicotyledons</taxon>
        <taxon>Gunneridae</taxon>
        <taxon>Pentapetalae</taxon>
        <taxon>Saxifragales</taxon>
        <taxon>Crassulaceae</taxon>
        <taxon>Kalanchoe</taxon>
    </lineage>
</organism>
<dbReference type="PANTHER" id="PTHR32054">
    <property type="entry name" value="HEAVY CHAIN, PUTATIVE, EXPRESSED-RELATED-RELATED"/>
    <property type="match status" value="1"/>
</dbReference>
<protein>
    <submittedName>
        <fullName evidence="4">Uncharacterized protein</fullName>
    </submittedName>
</protein>
<dbReference type="Gramene" id="Kaladp0051s0027.1.v1.1">
    <property type="protein sequence ID" value="Kaladp0051s0027.1.v1.1"/>
    <property type="gene ID" value="Kaladp0051s0027.v1.1"/>
</dbReference>
<dbReference type="GO" id="GO:0005829">
    <property type="term" value="C:cytosol"/>
    <property type="evidence" value="ECO:0007669"/>
    <property type="project" value="TreeGrafter"/>
</dbReference>
<keyword evidence="5" id="KW-1185">Reference proteome</keyword>
<dbReference type="OMA" id="EYITTIT"/>
<dbReference type="PANTHER" id="PTHR32054:SF3">
    <property type="entry name" value="HEAVY CHAIN, PUTATIVE, EXPRESSED-RELATED"/>
    <property type="match status" value="1"/>
</dbReference>
<reference evidence="4" key="1">
    <citation type="submission" date="2021-01" db="UniProtKB">
        <authorList>
            <consortium name="EnsemblPlants"/>
        </authorList>
    </citation>
    <scope>IDENTIFICATION</scope>
</reference>
<evidence type="ECO:0000256" key="3">
    <source>
        <dbReference type="SAM" id="Coils"/>
    </source>
</evidence>
<evidence type="ECO:0000256" key="2">
    <source>
        <dbReference type="ARBA" id="ARBA00023054"/>
    </source>
</evidence>
<dbReference type="Proteomes" id="UP000594263">
    <property type="component" value="Unplaced"/>
</dbReference>
<evidence type="ECO:0000313" key="4">
    <source>
        <dbReference type="EnsemblPlants" id="Kaladp0051s0027.1.v1.1"/>
    </source>
</evidence>
<accession>A0A7N0ZYZ5</accession>
<evidence type="ECO:0000256" key="1">
    <source>
        <dbReference type="ARBA" id="ARBA00005485"/>
    </source>
</evidence>
<dbReference type="GO" id="GO:0009904">
    <property type="term" value="P:chloroplast accumulation movement"/>
    <property type="evidence" value="ECO:0007669"/>
    <property type="project" value="TreeGrafter"/>
</dbReference>